<dbReference type="Proteomes" id="UP000003835">
    <property type="component" value="Unassembled WGS sequence"/>
</dbReference>
<evidence type="ECO:0000313" key="2">
    <source>
        <dbReference type="Proteomes" id="UP000003835"/>
    </source>
</evidence>
<accession>B4VRV5</accession>
<proteinExistence type="predicted"/>
<dbReference type="STRING" id="118168.MC7420_1267"/>
<dbReference type="AlphaFoldDB" id="B4VRV5"/>
<name>B4VRV5_9CYAN</name>
<dbReference type="eggNOG" id="ENOG50330EZ">
    <property type="taxonomic scope" value="Bacteria"/>
</dbReference>
<keyword evidence="2" id="KW-1185">Reference proteome</keyword>
<dbReference type="RefSeq" id="WP_006101060.1">
    <property type="nucleotide sequence ID" value="NZ_DS989849.1"/>
</dbReference>
<organism evidence="1 2">
    <name type="scientific">Coleofasciculus chthonoplastes PCC 7420</name>
    <dbReference type="NCBI Taxonomy" id="118168"/>
    <lineage>
        <taxon>Bacteria</taxon>
        <taxon>Bacillati</taxon>
        <taxon>Cyanobacteriota</taxon>
        <taxon>Cyanophyceae</taxon>
        <taxon>Coleofasciculales</taxon>
        <taxon>Coleofasciculaceae</taxon>
        <taxon>Coleofasciculus</taxon>
    </lineage>
</organism>
<evidence type="ECO:0000313" key="1">
    <source>
        <dbReference type="EMBL" id="EDX75349.1"/>
    </source>
</evidence>
<reference evidence="1 2" key="1">
    <citation type="submission" date="2008-07" db="EMBL/GenBank/DDBJ databases">
        <authorList>
            <person name="Tandeau de Marsac N."/>
            <person name="Ferriera S."/>
            <person name="Johnson J."/>
            <person name="Kravitz S."/>
            <person name="Beeson K."/>
            <person name="Sutton G."/>
            <person name="Rogers Y.-H."/>
            <person name="Friedman R."/>
            <person name="Frazier M."/>
            <person name="Venter J.C."/>
        </authorList>
    </citation>
    <scope>NUCLEOTIDE SEQUENCE [LARGE SCALE GENOMIC DNA]</scope>
    <source>
        <strain evidence="1 2">PCC 7420</strain>
    </source>
</reference>
<dbReference type="EMBL" id="DS989849">
    <property type="protein sequence ID" value="EDX75349.1"/>
    <property type="molecule type" value="Genomic_DNA"/>
</dbReference>
<protein>
    <submittedName>
        <fullName evidence="1">Uncharacterized protein</fullName>
    </submittedName>
</protein>
<dbReference type="OrthoDB" id="583376at2"/>
<sequence length="105" mass="12332">MLPTPLPSQSRMDQRWHTFTEILQRLHREGIYINSQQLGEFMVAHGLPVDLCYVPEHLQAKAIQINQNYQGDMVSLTEQSEPDWDYSWMNEVQTPIVKNNPCYQI</sequence>
<dbReference type="HOGENOM" id="CLU_2260928_0_0_3"/>
<gene>
    <name evidence="1" type="ORF">MC7420_1267</name>
</gene>